<dbReference type="AlphaFoldDB" id="A0A3S1B7C3"/>
<dbReference type="RefSeq" id="WP_127199756.1">
    <property type="nucleotide sequence ID" value="NZ_RZNX01000005.1"/>
</dbReference>
<keyword evidence="2" id="KW-1185">Reference proteome</keyword>
<evidence type="ECO:0000313" key="1">
    <source>
        <dbReference type="EMBL" id="RUT29812.1"/>
    </source>
</evidence>
<dbReference type="OrthoDB" id="2878542at2"/>
<sequence length="172" mass="19598">MPRRFVIEAVMLAIYGEITAPEVPVEYIVPYPTIMELYEFQNSSEPLMGDRSDDLYVKSKINELIAYLEEPLNRKKLERALSVPWSKSPSILLGKSVSLTIVNALDNEQYGEFLDPIETVIVLTSLKEFTPILTDQPELIGRIIEAEIQVQVYDIQDFNFALEPAFPDSQQT</sequence>
<reference evidence="1 2" key="1">
    <citation type="submission" date="2018-12" db="EMBL/GenBank/DDBJ databases">
        <authorList>
            <person name="Sun L."/>
            <person name="Chen Z."/>
        </authorList>
    </citation>
    <scope>NUCLEOTIDE SEQUENCE [LARGE SCALE GENOMIC DNA]</scope>
    <source>
        <strain evidence="1 2">3-5-3</strain>
    </source>
</reference>
<comment type="caution">
    <text evidence="1">The sequence shown here is derived from an EMBL/GenBank/DDBJ whole genome shotgun (WGS) entry which is preliminary data.</text>
</comment>
<protein>
    <submittedName>
        <fullName evidence="1">ADP-heptose synthase</fullName>
    </submittedName>
</protein>
<evidence type="ECO:0000313" key="2">
    <source>
        <dbReference type="Proteomes" id="UP000272464"/>
    </source>
</evidence>
<dbReference type="Proteomes" id="UP000272464">
    <property type="component" value="Unassembled WGS sequence"/>
</dbReference>
<organism evidence="1 2">
    <name type="scientific">Paenibacillus zeisoli</name>
    <dbReference type="NCBI Taxonomy" id="2496267"/>
    <lineage>
        <taxon>Bacteria</taxon>
        <taxon>Bacillati</taxon>
        <taxon>Bacillota</taxon>
        <taxon>Bacilli</taxon>
        <taxon>Bacillales</taxon>
        <taxon>Paenibacillaceae</taxon>
        <taxon>Paenibacillus</taxon>
    </lineage>
</organism>
<name>A0A3S1B7C3_9BACL</name>
<gene>
    <name evidence="1" type="ORF">EJP77_13395</name>
</gene>
<dbReference type="EMBL" id="RZNX01000005">
    <property type="protein sequence ID" value="RUT29812.1"/>
    <property type="molecule type" value="Genomic_DNA"/>
</dbReference>
<proteinExistence type="predicted"/>
<accession>A0A3S1B7C3</accession>